<proteinExistence type="predicted"/>
<name>A0A9P6W2P0_RHOMI</name>
<protein>
    <submittedName>
        <fullName evidence="2">Uncharacterized protein</fullName>
    </submittedName>
</protein>
<feature type="compositionally biased region" description="Polar residues" evidence="1">
    <location>
        <begin position="17"/>
        <end position="29"/>
    </location>
</feature>
<evidence type="ECO:0000313" key="3">
    <source>
        <dbReference type="Proteomes" id="UP000777482"/>
    </source>
</evidence>
<comment type="caution">
    <text evidence="2">The sequence shown here is derived from an EMBL/GenBank/DDBJ whole genome shotgun (WGS) entry which is preliminary data.</text>
</comment>
<reference evidence="2 3" key="1">
    <citation type="submission" date="2020-11" db="EMBL/GenBank/DDBJ databases">
        <title>Kefir isolates.</title>
        <authorList>
            <person name="Marcisauskas S."/>
            <person name="Kim Y."/>
            <person name="Blasche S."/>
        </authorList>
    </citation>
    <scope>NUCLEOTIDE SEQUENCE [LARGE SCALE GENOMIC DNA]</scope>
    <source>
        <strain evidence="2 3">KR</strain>
    </source>
</reference>
<dbReference type="AlphaFoldDB" id="A0A9P6W2P0"/>
<keyword evidence="3" id="KW-1185">Reference proteome</keyword>
<evidence type="ECO:0000256" key="1">
    <source>
        <dbReference type="SAM" id="MobiDB-lite"/>
    </source>
</evidence>
<dbReference type="EMBL" id="PUHQ01000041">
    <property type="protein sequence ID" value="KAG0660736.1"/>
    <property type="molecule type" value="Genomic_DNA"/>
</dbReference>
<dbReference type="Proteomes" id="UP000777482">
    <property type="component" value="Unassembled WGS sequence"/>
</dbReference>
<feature type="region of interest" description="Disordered" evidence="1">
    <location>
        <begin position="1"/>
        <end position="78"/>
    </location>
</feature>
<evidence type="ECO:0000313" key="2">
    <source>
        <dbReference type="EMBL" id="KAG0660736.1"/>
    </source>
</evidence>
<accession>A0A9P6W2P0</accession>
<gene>
    <name evidence="2" type="ORF">C6P46_004420</name>
</gene>
<organism evidence="2 3">
    <name type="scientific">Rhodotorula mucilaginosa</name>
    <name type="common">Yeast</name>
    <name type="synonym">Rhodotorula rubra</name>
    <dbReference type="NCBI Taxonomy" id="5537"/>
    <lineage>
        <taxon>Eukaryota</taxon>
        <taxon>Fungi</taxon>
        <taxon>Dikarya</taxon>
        <taxon>Basidiomycota</taxon>
        <taxon>Pucciniomycotina</taxon>
        <taxon>Microbotryomycetes</taxon>
        <taxon>Sporidiobolales</taxon>
        <taxon>Sporidiobolaceae</taxon>
        <taxon>Rhodotorula</taxon>
    </lineage>
</organism>
<sequence length="78" mass="8250">MPPPAGPESHPHPDASNYDSGRPTQTYQPTVAYPDPARQTVASENQIGQAPPLPALCSRASQRVKGKPSAGEWLSDAD</sequence>